<gene>
    <name evidence="2" type="ORF">NDU88_005422</name>
</gene>
<reference evidence="2" key="1">
    <citation type="journal article" date="2022" name="bioRxiv">
        <title>Sequencing and chromosome-scale assembly of the giantPleurodeles waltlgenome.</title>
        <authorList>
            <person name="Brown T."/>
            <person name="Elewa A."/>
            <person name="Iarovenko S."/>
            <person name="Subramanian E."/>
            <person name="Araus A.J."/>
            <person name="Petzold A."/>
            <person name="Susuki M."/>
            <person name="Suzuki K.-i.T."/>
            <person name="Hayashi T."/>
            <person name="Toyoda A."/>
            <person name="Oliveira C."/>
            <person name="Osipova E."/>
            <person name="Leigh N.D."/>
            <person name="Simon A."/>
            <person name="Yun M.H."/>
        </authorList>
    </citation>
    <scope>NUCLEOTIDE SEQUENCE</scope>
    <source>
        <strain evidence="2">20211129_DDA</strain>
        <tissue evidence="2">Liver</tissue>
    </source>
</reference>
<comment type="caution">
    <text evidence="2">The sequence shown here is derived from an EMBL/GenBank/DDBJ whole genome shotgun (WGS) entry which is preliminary data.</text>
</comment>
<evidence type="ECO:0000313" key="2">
    <source>
        <dbReference type="EMBL" id="KAJ1139045.1"/>
    </source>
</evidence>
<protein>
    <submittedName>
        <fullName evidence="2">Uncharacterized protein</fullName>
    </submittedName>
</protein>
<feature type="compositionally biased region" description="Polar residues" evidence="1">
    <location>
        <begin position="78"/>
        <end position="88"/>
    </location>
</feature>
<proteinExistence type="predicted"/>
<feature type="region of interest" description="Disordered" evidence="1">
    <location>
        <begin position="59"/>
        <end position="164"/>
    </location>
</feature>
<feature type="compositionally biased region" description="Polar residues" evidence="1">
    <location>
        <begin position="1"/>
        <end position="18"/>
    </location>
</feature>
<dbReference type="EMBL" id="JANPWB010000010">
    <property type="protein sequence ID" value="KAJ1139045.1"/>
    <property type="molecule type" value="Genomic_DNA"/>
</dbReference>
<organism evidence="2 3">
    <name type="scientific">Pleurodeles waltl</name>
    <name type="common">Iberian ribbed newt</name>
    <dbReference type="NCBI Taxonomy" id="8319"/>
    <lineage>
        <taxon>Eukaryota</taxon>
        <taxon>Metazoa</taxon>
        <taxon>Chordata</taxon>
        <taxon>Craniata</taxon>
        <taxon>Vertebrata</taxon>
        <taxon>Euteleostomi</taxon>
        <taxon>Amphibia</taxon>
        <taxon>Batrachia</taxon>
        <taxon>Caudata</taxon>
        <taxon>Salamandroidea</taxon>
        <taxon>Salamandridae</taxon>
        <taxon>Pleurodelinae</taxon>
        <taxon>Pleurodeles</taxon>
    </lineage>
</organism>
<accession>A0AAV7QIT0</accession>
<evidence type="ECO:0000256" key="1">
    <source>
        <dbReference type="SAM" id="MobiDB-lite"/>
    </source>
</evidence>
<dbReference type="Proteomes" id="UP001066276">
    <property type="component" value="Chromosome 6"/>
</dbReference>
<name>A0AAV7QIT0_PLEWA</name>
<feature type="region of interest" description="Disordered" evidence="1">
    <location>
        <begin position="1"/>
        <end position="44"/>
    </location>
</feature>
<sequence length="164" mass="17525">MRRTLSLCQPQHVSSVLSQGGEGGERRDGSSLPDTHTAPLPAPLPRYLNSVSAFSVGPMQSSRQHASHPGTVFCRLVSASQQPQQGNHGRSPGLSHGSRRRSPAPANILGASRPNSPPPHSRPRSRLMSAVRREGHDKAPSPLPISRNRGTKTRLPAPWAAHAS</sequence>
<evidence type="ECO:0000313" key="3">
    <source>
        <dbReference type="Proteomes" id="UP001066276"/>
    </source>
</evidence>
<dbReference type="AlphaFoldDB" id="A0AAV7QIT0"/>
<keyword evidence="3" id="KW-1185">Reference proteome</keyword>